<evidence type="ECO:0000256" key="1">
    <source>
        <dbReference type="SAM" id="SignalP"/>
    </source>
</evidence>
<dbReference type="AlphaFoldDB" id="A0A6M4IM37"/>
<feature type="signal peptide" evidence="1">
    <location>
        <begin position="1"/>
        <end position="30"/>
    </location>
</feature>
<sequence>MRRGRPWIERCVRALAVVAVSASAATSAHAQNGGLFLLVPFGAHAVAQGEAVVADSTLGTEAMWWNAAALARIGKKELAVHHSQTLIATSDMLTFAIPSRVLGTVAASAYLVNYGDQAATDPVNGTEIGTITNRNYQLALSYATPVGKRLSAGVTYKFIMLRFQCTGICGNVPVISGSTSALDLGAQYVLPTSLPITIGASVRNLGPALQVKDAEQADPLPRIIQVGGMARVPVQSLTAAGASLDVTLDVQSAAALNGAAGGVGVVLGYRDVAFLRGGYKLQPGDAKGPSIGFGFQRGGFALDLARRFDAASSQLGEPPTYISLRARF</sequence>
<evidence type="ECO:0000313" key="2">
    <source>
        <dbReference type="EMBL" id="QJR35125.1"/>
    </source>
</evidence>
<proteinExistence type="predicted"/>
<dbReference type="NCBIfam" id="NF033709">
    <property type="entry name" value="PorV_fam"/>
    <property type="match status" value="1"/>
</dbReference>
<dbReference type="Gene3D" id="2.40.160.60">
    <property type="entry name" value="Outer membrane protein transport protein (OMPP1/FadL/TodX)"/>
    <property type="match status" value="1"/>
</dbReference>
<feature type="chain" id="PRO_5026713960" evidence="1">
    <location>
        <begin position="31"/>
        <end position="328"/>
    </location>
</feature>
<keyword evidence="1" id="KW-0732">Signal</keyword>
<dbReference type="EMBL" id="CP053085">
    <property type="protein sequence ID" value="QJR35125.1"/>
    <property type="molecule type" value="Genomic_DNA"/>
</dbReference>
<keyword evidence="3" id="KW-1185">Reference proteome</keyword>
<name>A0A6M4IM37_9BACT</name>
<reference evidence="2 3" key="1">
    <citation type="submission" date="2020-05" db="EMBL/GenBank/DDBJ databases">
        <title>Complete genome sequence of Gemmatimonas greenlandica TET16.</title>
        <authorList>
            <person name="Zeng Y."/>
        </authorList>
    </citation>
    <scope>NUCLEOTIDE SEQUENCE [LARGE SCALE GENOMIC DNA]</scope>
    <source>
        <strain evidence="2 3">TET16</strain>
    </source>
</reference>
<gene>
    <name evidence="2" type="ORF">HKW67_06180</name>
</gene>
<dbReference type="KEGG" id="ggr:HKW67_06180"/>
<dbReference type="RefSeq" id="WP_171224554.1">
    <property type="nucleotide sequence ID" value="NZ_CP053085.1"/>
</dbReference>
<accession>A0A6M4IM37</accession>
<organism evidence="2 3">
    <name type="scientific">Gemmatimonas groenlandica</name>
    <dbReference type="NCBI Taxonomy" id="2732249"/>
    <lineage>
        <taxon>Bacteria</taxon>
        <taxon>Pseudomonadati</taxon>
        <taxon>Gemmatimonadota</taxon>
        <taxon>Gemmatimonadia</taxon>
        <taxon>Gemmatimonadales</taxon>
        <taxon>Gemmatimonadaceae</taxon>
        <taxon>Gemmatimonas</taxon>
    </lineage>
</organism>
<dbReference type="Proteomes" id="UP000500938">
    <property type="component" value="Chromosome"/>
</dbReference>
<evidence type="ECO:0000313" key="3">
    <source>
        <dbReference type="Proteomes" id="UP000500938"/>
    </source>
</evidence>
<protein>
    <submittedName>
        <fullName evidence="2">PorV/PorQ family protein</fullName>
    </submittedName>
</protein>